<evidence type="ECO:0000256" key="1">
    <source>
        <dbReference type="SAM" id="SignalP"/>
    </source>
</evidence>
<reference evidence="3" key="1">
    <citation type="submission" date="2016-10" db="EMBL/GenBank/DDBJ databases">
        <authorList>
            <person name="Varghese N."/>
            <person name="Submissions S."/>
        </authorList>
    </citation>
    <scope>NUCLEOTIDE SEQUENCE [LARGE SCALE GENOMIC DNA]</scope>
    <source>
        <strain evidence="3">DSM 25811 / CCM 8410 / LMG 26954 / E90</strain>
    </source>
</reference>
<evidence type="ECO:0008006" key="4">
    <source>
        <dbReference type="Google" id="ProtNLM"/>
    </source>
</evidence>
<dbReference type="Proteomes" id="UP000198757">
    <property type="component" value="Unassembled WGS sequence"/>
</dbReference>
<protein>
    <recommendedName>
        <fullName evidence="4">DUF4468 domain-containing protein</fullName>
    </recommendedName>
</protein>
<evidence type="ECO:0000313" key="2">
    <source>
        <dbReference type="EMBL" id="SDC78995.1"/>
    </source>
</evidence>
<keyword evidence="3" id="KW-1185">Reference proteome</keyword>
<dbReference type="EMBL" id="FMZO01000004">
    <property type="protein sequence ID" value="SDC78995.1"/>
    <property type="molecule type" value="Genomic_DNA"/>
</dbReference>
<organism evidence="2 3">
    <name type="scientific">Niabella drilacis (strain DSM 25811 / CCM 8410 / CCUG 62505 / LMG 26954 / E90)</name>
    <dbReference type="NCBI Taxonomy" id="1285928"/>
    <lineage>
        <taxon>Bacteria</taxon>
        <taxon>Pseudomonadati</taxon>
        <taxon>Bacteroidota</taxon>
        <taxon>Chitinophagia</taxon>
        <taxon>Chitinophagales</taxon>
        <taxon>Chitinophagaceae</taxon>
        <taxon>Niabella</taxon>
    </lineage>
</organism>
<evidence type="ECO:0000313" key="3">
    <source>
        <dbReference type="Proteomes" id="UP000198757"/>
    </source>
</evidence>
<feature type="signal peptide" evidence="1">
    <location>
        <begin position="1"/>
        <end position="19"/>
    </location>
</feature>
<keyword evidence="1" id="KW-0732">Signal</keyword>
<proteinExistence type="predicted"/>
<gene>
    <name evidence="2" type="ORF">SAMN04487894_10423</name>
</gene>
<feature type="chain" id="PRO_5011545709" description="DUF4468 domain-containing protein" evidence="1">
    <location>
        <begin position="20"/>
        <end position="186"/>
    </location>
</feature>
<dbReference type="STRING" id="1285928.SAMN04487894_10423"/>
<dbReference type="AlphaFoldDB" id="A0A1G6PI04"/>
<sequence length="186" mass="21128">MKYRLLLASLFLMLSESHAQFLLQPGGFVADGGKGFYVVEVPGASQQQLFEALERRVQTSFGAFRSRVSADEGRELLFQATDRGGLTYYGRDYDVTFLASFEFKKGKIKVNAPVIKSIRSFNPLVDSVASLLTVKSQEPLIFREWRSFVYDKKDKLKNRQLKETLEAFMNKRILEPLLAVSAAEAW</sequence>
<accession>A0A1G6PI04</accession>
<dbReference type="RefSeq" id="WP_090389657.1">
    <property type="nucleotide sequence ID" value="NZ_FMZO01000004.1"/>
</dbReference>
<name>A0A1G6PI04_NIADE</name>
<dbReference type="OrthoDB" id="708866at2"/>